<dbReference type="KEGG" id="xak:KIMC2_11740"/>
<proteinExistence type="predicted"/>
<keyword evidence="3" id="KW-1185">Reference proteome</keyword>
<dbReference type="CDD" id="cd04301">
    <property type="entry name" value="NAT_SF"/>
    <property type="match status" value="1"/>
</dbReference>
<dbReference type="Proteomes" id="UP001321804">
    <property type="component" value="Chromosome"/>
</dbReference>
<dbReference type="PANTHER" id="PTHR43072:SF60">
    <property type="entry name" value="L-2,4-DIAMINOBUTYRIC ACID ACETYLTRANSFERASE"/>
    <property type="match status" value="1"/>
</dbReference>
<name>A0AAU9D764_9LACO</name>
<feature type="domain" description="N-acetyltransferase" evidence="1">
    <location>
        <begin position="1"/>
        <end position="143"/>
    </location>
</feature>
<dbReference type="RefSeq" id="WP_317694910.1">
    <property type="nucleotide sequence ID" value="NZ_AP026801.1"/>
</dbReference>
<dbReference type="SUPFAM" id="SSF55729">
    <property type="entry name" value="Acyl-CoA N-acyltransferases (Nat)"/>
    <property type="match status" value="1"/>
</dbReference>
<evidence type="ECO:0000313" key="3">
    <source>
        <dbReference type="Proteomes" id="UP001321804"/>
    </source>
</evidence>
<dbReference type="AlphaFoldDB" id="A0AAU9D764"/>
<organism evidence="2 3">
    <name type="scientific">Xylocopilactobacillus apis</name>
    <dbReference type="NCBI Taxonomy" id="2932183"/>
    <lineage>
        <taxon>Bacteria</taxon>
        <taxon>Bacillati</taxon>
        <taxon>Bacillota</taxon>
        <taxon>Bacilli</taxon>
        <taxon>Lactobacillales</taxon>
        <taxon>Lactobacillaceae</taxon>
        <taxon>Xylocopilactobacillus</taxon>
    </lineage>
</organism>
<accession>A0AAU9D764</accession>
<dbReference type="InterPro" id="IPR000182">
    <property type="entry name" value="GNAT_dom"/>
</dbReference>
<dbReference type="Gene3D" id="3.40.630.30">
    <property type="match status" value="1"/>
</dbReference>
<dbReference type="GO" id="GO:0016747">
    <property type="term" value="F:acyltransferase activity, transferring groups other than amino-acyl groups"/>
    <property type="evidence" value="ECO:0007669"/>
    <property type="project" value="InterPro"/>
</dbReference>
<sequence>MIIRNAKVNDSEAIKDLCENELEYQTDLSLVKSQLSFITSHSDQQIIIVAEDNNLVVGFVHAQLYITLYSAPSLNILGLAVSKKYQKQGIGKTLMAKIESLALKNDIHQIRLNSGVERISAHRFYESVGYIHNKDQARYGKII</sequence>
<protein>
    <submittedName>
        <fullName evidence="2">N-acetyltransferase</fullName>
    </submittedName>
</protein>
<gene>
    <name evidence="2" type="ORF">KIMC2_11740</name>
</gene>
<dbReference type="InterPro" id="IPR016181">
    <property type="entry name" value="Acyl_CoA_acyltransferase"/>
</dbReference>
<dbReference type="PROSITE" id="PS51186">
    <property type="entry name" value="GNAT"/>
    <property type="match status" value="1"/>
</dbReference>
<evidence type="ECO:0000259" key="1">
    <source>
        <dbReference type="PROSITE" id="PS51186"/>
    </source>
</evidence>
<reference evidence="2 3" key="1">
    <citation type="journal article" date="2023" name="Microbiol. Spectr.">
        <title>Symbiosis of Carpenter Bees with Uncharacterized Lactic Acid Bacteria Showing NAD Auxotrophy.</title>
        <authorList>
            <person name="Kawasaki S."/>
            <person name="Ozawa K."/>
            <person name="Mori T."/>
            <person name="Yamamoto A."/>
            <person name="Ito M."/>
            <person name="Ohkuma M."/>
            <person name="Sakamoto M."/>
            <person name="Matsutani M."/>
        </authorList>
    </citation>
    <scope>NUCLEOTIDE SEQUENCE [LARGE SCALE GENOMIC DNA]</scope>
    <source>
        <strain evidence="2 3">KimC2</strain>
    </source>
</reference>
<evidence type="ECO:0000313" key="2">
    <source>
        <dbReference type="EMBL" id="BDR56612.1"/>
    </source>
</evidence>
<dbReference type="EMBL" id="AP026801">
    <property type="protein sequence ID" value="BDR56612.1"/>
    <property type="molecule type" value="Genomic_DNA"/>
</dbReference>
<dbReference type="PANTHER" id="PTHR43072">
    <property type="entry name" value="N-ACETYLTRANSFERASE"/>
    <property type="match status" value="1"/>
</dbReference>
<dbReference type="Pfam" id="PF13508">
    <property type="entry name" value="Acetyltransf_7"/>
    <property type="match status" value="1"/>
</dbReference>